<dbReference type="FunFam" id="3.30.200.20:FF:000127">
    <property type="entry name" value="Putative dual specificity tyrosine-phosphorylation-regulated kinase 2"/>
    <property type="match status" value="1"/>
</dbReference>
<evidence type="ECO:0000256" key="13">
    <source>
        <dbReference type="SAM" id="MobiDB-lite"/>
    </source>
</evidence>
<dbReference type="FunFam" id="1.10.510.10:FF:000112">
    <property type="entry name" value="Putative dual specificity tyrosine-phosphorylation-regulated kinase 2"/>
    <property type="match status" value="1"/>
</dbReference>
<evidence type="ECO:0000256" key="5">
    <source>
        <dbReference type="ARBA" id="ARBA00022679"/>
    </source>
</evidence>
<evidence type="ECO:0000256" key="3">
    <source>
        <dbReference type="ARBA" id="ARBA00022527"/>
    </source>
</evidence>
<dbReference type="Gene3D" id="3.30.10.30">
    <property type="entry name" value="DYRK"/>
    <property type="match status" value="1"/>
</dbReference>
<dbReference type="Pfam" id="PF00069">
    <property type="entry name" value="Pkinase"/>
    <property type="match status" value="1"/>
</dbReference>
<feature type="compositionally biased region" description="Basic and acidic residues" evidence="13">
    <location>
        <begin position="1"/>
        <end position="13"/>
    </location>
</feature>
<evidence type="ECO:0000313" key="15">
    <source>
        <dbReference type="Ensembl" id="ENSEBUP00000021614.1"/>
    </source>
</evidence>
<keyword evidence="16" id="KW-1185">Reference proteome</keyword>
<dbReference type="InterPro" id="IPR050494">
    <property type="entry name" value="Ser_Thr_dual-spec_kinase"/>
</dbReference>
<dbReference type="AlphaFoldDB" id="A0A8C4QWG4"/>
<dbReference type="GeneTree" id="ENSGT00940000166363"/>
<dbReference type="PROSITE" id="PS50011">
    <property type="entry name" value="PROTEIN_KINASE_DOM"/>
    <property type="match status" value="1"/>
</dbReference>
<dbReference type="GO" id="GO:0005524">
    <property type="term" value="F:ATP binding"/>
    <property type="evidence" value="ECO:0007669"/>
    <property type="project" value="UniProtKB-UniRule"/>
</dbReference>
<evidence type="ECO:0000256" key="1">
    <source>
        <dbReference type="ARBA" id="ARBA00008867"/>
    </source>
</evidence>
<organism evidence="15 16">
    <name type="scientific">Eptatretus burgeri</name>
    <name type="common">Inshore hagfish</name>
    <dbReference type="NCBI Taxonomy" id="7764"/>
    <lineage>
        <taxon>Eukaryota</taxon>
        <taxon>Metazoa</taxon>
        <taxon>Chordata</taxon>
        <taxon>Craniata</taxon>
        <taxon>Vertebrata</taxon>
        <taxon>Cyclostomata</taxon>
        <taxon>Myxini</taxon>
        <taxon>Myxiniformes</taxon>
        <taxon>Myxinidae</taxon>
        <taxon>Eptatretinae</taxon>
        <taxon>Eptatretus</taxon>
    </lineage>
</organism>
<evidence type="ECO:0000256" key="8">
    <source>
        <dbReference type="ARBA" id="ARBA00022840"/>
    </source>
</evidence>
<dbReference type="GO" id="GO:0005634">
    <property type="term" value="C:nucleus"/>
    <property type="evidence" value="ECO:0007669"/>
    <property type="project" value="TreeGrafter"/>
</dbReference>
<dbReference type="EC" id="2.7.12.1" evidence="2"/>
<dbReference type="Proteomes" id="UP000694388">
    <property type="component" value="Unplaced"/>
</dbReference>
<dbReference type="SUPFAM" id="SSF56112">
    <property type="entry name" value="Protein kinase-like (PK-like)"/>
    <property type="match status" value="1"/>
</dbReference>
<reference evidence="15" key="2">
    <citation type="submission" date="2025-09" db="UniProtKB">
        <authorList>
            <consortium name="Ensembl"/>
        </authorList>
    </citation>
    <scope>IDENTIFICATION</scope>
</reference>
<comment type="similarity">
    <text evidence="1">Belongs to the protein kinase superfamily. CMGC Ser/Thr protein kinase family. MNB/DYRK subfamily.</text>
</comment>
<feature type="domain" description="Protein kinase" evidence="14">
    <location>
        <begin position="194"/>
        <end position="507"/>
    </location>
</feature>
<evidence type="ECO:0000256" key="12">
    <source>
        <dbReference type="PROSITE-ProRule" id="PRU10141"/>
    </source>
</evidence>
<keyword evidence="3" id="KW-0723">Serine/threonine-protein kinase</keyword>
<dbReference type="InterPro" id="IPR008271">
    <property type="entry name" value="Ser/Thr_kinase_AS"/>
</dbReference>
<comment type="catalytic activity">
    <reaction evidence="11">
        <text>L-tyrosyl-[protein] + ATP = O-phospho-L-tyrosyl-[protein] + ADP + H(+)</text>
        <dbReference type="Rhea" id="RHEA:10596"/>
        <dbReference type="Rhea" id="RHEA-COMP:10136"/>
        <dbReference type="Rhea" id="RHEA-COMP:20101"/>
        <dbReference type="ChEBI" id="CHEBI:15378"/>
        <dbReference type="ChEBI" id="CHEBI:30616"/>
        <dbReference type="ChEBI" id="CHEBI:46858"/>
        <dbReference type="ChEBI" id="CHEBI:61978"/>
        <dbReference type="ChEBI" id="CHEBI:456216"/>
        <dbReference type="EC" id="2.7.12.1"/>
    </reaction>
</comment>
<dbReference type="InterPro" id="IPR011009">
    <property type="entry name" value="Kinase-like_dom_sf"/>
</dbReference>
<evidence type="ECO:0000256" key="2">
    <source>
        <dbReference type="ARBA" id="ARBA00013203"/>
    </source>
</evidence>
<feature type="compositionally biased region" description="Polar residues" evidence="13">
    <location>
        <begin position="97"/>
        <end position="118"/>
    </location>
</feature>
<dbReference type="Gene3D" id="3.30.200.20">
    <property type="entry name" value="Phosphorylase Kinase, domain 1"/>
    <property type="match status" value="1"/>
</dbReference>
<keyword evidence="6 12" id="KW-0547">Nucleotide-binding</keyword>
<reference evidence="15" key="1">
    <citation type="submission" date="2025-08" db="UniProtKB">
        <authorList>
            <consortium name="Ensembl"/>
        </authorList>
    </citation>
    <scope>IDENTIFICATION</scope>
</reference>
<evidence type="ECO:0000256" key="9">
    <source>
        <dbReference type="ARBA" id="ARBA00049003"/>
    </source>
</evidence>
<dbReference type="GO" id="GO:0005737">
    <property type="term" value="C:cytoplasm"/>
    <property type="evidence" value="ECO:0007669"/>
    <property type="project" value="TreeGrafter"/>
</dbReference>
<evidence type="ECO:0000256" key="7">
    <source>
        <dbReference type="ARBA" id="ARBA00022777"/>
    </source>
</evidence>
<dbReference type="InterPro" id="IPR042521">
    <property type="entry name" value="DYRK"/>
</dbReference>
<feature type="region of interest" description="Disordered" evidence="13">
    <location>
        <begin position="95"/>
        <end position="120"/>
    </location>
</feature>
<dbReference type="InterPro" id="IPR000719">
    <property type="entry name" value="Prot_kinase_dom"/>
</dbReference>
<evidence type="ECO:0000256" key="10">
    <source>
        <dbReference type="ARBA" id="ARBA00049308"/>
    </source>
</evidence>
<comment type="catalytic activity">
    <reaction evidence="9">
        <text>L-seryl-[protein] + ATP = O-phospho-L-seryl-[protein] + ADP + H(+)</text>
        <dbReference type="Rhea" id="RHEA:17989"/>
        <dbReference type="Rhea" id="RHEA-COMP:9863"/>
        <dbReference type="Rhea" id="RHEA-COMP:11604"/>
        <dbReference type="ChEBI" id="CHEBI:15378"/>
        <dbReference type="ChEBI" id="CHEBI:29999"/>
        <dbReference type="ChEBI" id="CHEBI:30616"/>
        <dbReference type="ChEBI" id="CHEBI:83421"/>
        <dbReference type="ChEBI" id="CHEBI:456216"/>
        <dbReference type="EC" id="2.7.12.1"/>
    </reaction>
</comment>
<keyword evidence="5" id="KW-0808">Transferase</keyword>
<evidence type="ECO:0000256" key="11">
    <source>
        <dbReference type="ARBA" id="ARBA00051680"/>
    </source>
</evidence>
<feature type="region of interest" description="Disordered" evidence="13">
    <location>
        <begin position="1"/>
        <end position="61"/>
    </location>
</feature>
<evidence type="ECO:0000256" key="4">
    <source>
        <dbReference type="ARBA" id="ARBA00022553"/>
    </source>
</evidence>
<evidence type="ECO:0000313" key="16">
    <source>
        <dbReference type="Proteomes" id="UP000694388"/>
    </source>
</evidence>
<protein>
    <recommendedName>
        <fullName evidence="2">dual-specificity kinase</fullName>
        <ecNumber evidence="2">2.7.12.1</ecNumber>
    </recommendedName>
</protein>
<keyword evidence="4" id="KW-0597">Phosphoprotein</keyword>
<keyword evidence="7" id="KW-0418">Kinase</keyword>
<dbReference type="PROSITE" id="PS00108">
    <property type="entry name" value="PROTEIN_KINASE_ST"/>
    <property type="match status" value="1"/>
</dbReference>
<dbReference type="GO" id="GO:0005856">
    <property type="term" value="C:cytoskeleton"/>
    <property type="evidence" value="ECO:0007669"/>
    <property type="project" value="TreeGrafter"/>
</dbReference>
<dbReference type="Ensembl" id="ENSEBUT00000022190.1">
    <property type="protein sequence ID" value="ENSEBUP00000021614.1"/>
    <property type="gene ID" value="ENSEBUG00000013336.1"/>
</dbReference>
<name>A0A8C4QWG4_EPTBU</name>
<dbReference type="PROSITE" id="PS00107">
    <property type="entry name" value="PROTEIN_KINASE_ATP"/>
    <property type="match status" value="1"/>
</dbReference>
<accession>A0A8C4QWG4</accession>
<sequence length="559" mass="61772">MQTQESLKERGEEMLPVWRPRGEGARQGALPQLHTGQMVFGKPRTSKPQPGGAVHRTGASDGTIHGKRVALAPRTNVLRVPAAAANGGTRWPVEAVRTSTSHKTTPPGDSSELASSKVPSLPMTPNEAMGHHMASLTAFEHHEIFSYPEIYFLGPGSEKRRGAGTGVTAGKPGGFDDAHGCYIVVRHDHVAYRYEILKVIGKGSFGQVLKVFDHKEHRQVALKMVRNQKRFQSQAAVEIKILELLRKQDVDGTLNIVHLLESFTFRGHVCMTFELLYINLFELVKKHDYQGFDLLLVRKFAHAILKCLEALRKSRIIHCDLKPENVLLRQHGHSGIKVIDFGSSCFEERCMYSYIQSRFYRAPEVILGAPYGPPIDIWSLGCILAELVTGIPIFPGEDEADQLACIIELLGKPPSSVLAGARHARNFITSEGHPRYCVLVTQSNGSKLLTAGRSRRGKIRGPPASRSWMSALKGCNDMAFLDFLRHCLLWDPAERLTPTQALRHTWIRHRKVAIPQQPDKGSTGKVSGMTGHMKAGHVKPGETNNPAPGSRTILPKVVS</sequence>
<comment type="catalytic activity">
    <reaction evidence="10">
        <text>L-threonyl-[protein] + ATP = O-phospho-L-threonyl-[protein] + ADP + H(+)</text>
        <dbReference type="Rhea" id="RHEA:46608"/>
        <dbReference type="Rhea" id="RHEA-COMP:11060"/>
        <dbReference type="Rhea" id="RHEA-COMP:11605"/>
        <dbReference type="ChEBI" id="CHEBI:15378"/>
        <dbReference type="ChEBI" id="CHEBI:30013"/>
        <dbReference type="ChEBI" id="CHEBI:30616"/>
        <dbReference type="ChEBI" id="CHEBI:61977"/>
        <dbReference type="ChEBI" id="CHEBI:456216"/>
        <dbReference type="EC" id="2.7.12.1"/>
    </reaction>
</comment>
<dbReference type="InterPro" id="IPR017441">
    <property type="entry name" value="Protein_kinase_ATP_BS"/>
</dbReference>
<dbReference type="PANTHER" id="PTHR24058:SF112">
    <property type="entry name" value="DUAL SPECIFICITY TYROSINE-PHOSPHORYLATION-REGULATED KINASE 3 HOMOLOG-RELATED"/>
    <property type="match status" value="1"/>
</dbReference>
<dbReference type="GO" id="GO:0004674">
    <property type="term" value="F:protein serine/threonine kinase activity"/>
    <property type="evidence" value="ECO:0007669"/>
    <property type="project" value="UniProtKB-KW"/>
</dbReference>
<evidence type="ECO:0000259" key="14">
    <source>
        <dbReference type="PROSITE" id="PS50011"/>
    </source>
</evidence>
<dbReference type="SMART" id="SM00220">
    <property type="entry name" value="S_TKc"/>
    <property type="match status" value="1"/>
</dbReference>
<dbReference type="GO" id="GO:0004712">
    <property type="term" value="F:protein serine/threonine/tyrosine kinase activity"/>
    <property type="evidence" value="ECO:0007669"/>
    <property type="project" value="UniProtKB-EC"/>
</dbReference>
<dbReference type="PANTHER" id="PTHR24058">
    <property type="entry name" value="DUAL SPECIFICITY PROTEIN KINASE"/>
    <property type="match status" value="1"/>
</dbReference>
<feature type="binding site" evidence="12">
    <location>
        <position position="223"/>
    </location>
    <ligand>
        <name>ATP</name>
        <dbReference type="ChEBI" id="CHEBI:30616"/>
    </ligand>
</feature>
<dbReference type="Gene3D" id="1.10.510.10">
    <property type="entry name" value="Transferase(Phosphotransferase) domain 1"/>
    <property type="match status" value="1"/>
</dbReference>
<keyword evidence="8 12" id="KW-0067">ATP-binding</keyword>
<proteinExistence type="inferred from homology"/>
<feature type="region of interest" description="Disordered" evidence="13">
    <location>
        <begin position="516"/>
        <end position="559"/>
    </location>
</feature>
<evidence type="ECO:0000256" key="6">
    <source>
        <dbReference type="ARBA" id="ARBA00022741"/>
    </source>
</evidence>